<dbReference type="RefSeq" id="YP_009483551.1">
    <property type="nucleotide sequence ID" value="NC_037667.1"/>
</dbReference>
<reference evidence="3" key="1">
    <citation type="journal article" date="2018" name="Nat. Commun.">
        <title>Diversity and evolution of the emerging Pandoraviridae family.</title>
        <authorList>
            <person name="Legendre M."/>
            <person name="Fabre E."/>
            <person name="Poirot O."/>
            <person name="Jeudy S."/>
            <person name="Lartigue A."/>
            <person name="Alempic J.M."/>
            <person name="Beucher L."/>
            <person name="Philippe N."/>
            <person name="Bertaux L."/>
            <person name="Christo-Foroux E."/>
            <person name="Labadie K."/>
            <person name="Coute Y."/>
            <person name="Abergel C."/>
            <person name="Claverie J.M."/>
        </authorList>
    </citation>
    <scope>NUCLEOTIDE SEQUENCE [LARGE SCALE GENOMIC DNA]</scope>
    <source>
        <strain evidence="3">Quercus</strain>
    </source>
</reference>
<dbReference type="EMBL" id="MG011689">
    <property type="protein sequence ID" value="AVK75282.1"/>
    <property type="molecule type" value="Genomic_DNA"/>
</dbReference>
<proteinExistence type="predicted"/>
<evidence type="ECO:0000313" key="3">
    <source>
        <dbReference type="EMBL" id="AVK75282.1"/>
    </source>
</evidence>
<organism evidence="3">
    <name type="scientific">Pandoravirus quercus</name>
    <dbReference type="NCBI Taxonomy" id="2107709"/>
    <lineage>
        <taxon>Viruses</taxon>
        <taxon>Pandoravirus</taxon>
    </lineage>
</organism>
<gene>
    <name evidence="3" type="ORF">pqer_cds_860</name>
</gene>
<dbReference type="CDD" id="cd09917">
    <property type="entry name" value="F-box_SF"/>
    <property type="match status" value="1"/>
</dbReference>
<dbReference type="Gene3D" id="2.20.110.10">
    <property type="entry name" value="Histone H3 K4-specific methyltransferase SET7/9 N-terminal domain"/>
    <property type="match status" value="2"/>
</dbReference>
<dbReference type="SUPFAM" id="SSF81383">
    <property type="entry name" value="F-box domain"/>
    <property type="match status" value="1"/>
</dbReference>
<dbReference type="SMART" id="SM00698">
    <property type="entry name" value="MORN"/>
    <property type="match status" value="5"/>
</dbReference>
<feature type="domain" description="F-box" evidence="2">
    <location>
        <begin position="29"/>
        <end position="65"/>
    </location>
</feature>
<evidence type="ECO:0000256" key="1">
    <source>
        <dbReference type="ARBA" id="ARBA00022737"/>
    </source>
</evidence>
<accession>A0A2U7UA61</accession>
<evidence type="ECO:0000259" key="2">
    <source>
        <dbReference type="Pfam" id="PF12937"/>
    </source>
</evidence>
<dbReference type="PANTHER" id="PTHR43215:SF14">
    <property type="entry name" value="RADIAL SPOKE HEAD 1 HOMOLOG"/>
    <property type="match status" value="1"/>
</dbReference>
<dbReference type="InterPro" id="IPR001810">
    <property type="entry name" value="F-box_dom"/>
</dbReference>
<dbReference type="KEGG" id="vg:36844423"/>
<name>A0A2U7UA61_9VIRU</name>
<dbReference type="GeneID" id="36844423"/>
<dbReference type="Proteomes" id="UP000248852">
    <property type="component" value="Segment"/>
</dbReference>
<dbReference type="Pfam" id="PF12937">
    <property type="entry name" value="F-box-like"/>
    <property type="match status" value="1"/>
</dbReference>
<sequence length="441" mass="49130">MMKETPDCDGVARETVQRHTQDPTLFATIDNLPVEIQVMILNGLTKTRDLLALRATSRTWRLLMSGDRGPVLALCRTLLSDEAVDRLATHPHADVLACIVYGILKTAGASLRSIEPIDQYCTTYWVPRVMGTFCGWGLSLSKVRVYGAASLCTWSIGRWSDGKLVDGMTRAPHMVPEVPGCRWRPHVLPAGSPCARCRMRRTMWTGRVVGGVAHGHGVWKISRCQECRTNGGRLCKIRCAGRWTKGALVHGTMAWGGNCVYNGEFKDNFFHGLGTLDADDHGAGTRYVGHWSMGQPHGHGTLVYERVHDNDPDPVPWHYVGDWDRGVQTGTGTKEWADGRHYTGEWHDGRPHGRGSLKCADGSRYDGEWHRGARHGQGKQFGPDGRLQRRGYWIHNSLSSRLAFRHAMETGHERSIARCALTAVTHPFHVVSGWLDTPLNF</sequence>
<dbReference type="InterPro" id="IPR003409">
    <property type="entry name" value="MORN"/>
</dbReference>
<dbReference type="PANTHER" id="PTHR43215">
    <property type="entry name" value="RADIAL SPOKE HEAD 1 HOMOLOG"/>
    <property type="match status" value="1"/>
</dbReference>
<protein>
    <submittedName>
        <fullName evidence="3">Morn repeat domain containing protein</fullName>
    </submittedName>
</protein>
<dbReference type="Pfam" id="PF02493">
    <property type="entry name" value="MORN"/>
    <property type="match status" value="6"/>
</dbReference>
<dbReference type="SUPFAM" id="SSF82185">
    <property type="entry name" value="Histone H3 K4-specific methyltransferase SET7/9 N-terminal domain"/>
    <property type="match status" value="2"/>
</dbReference>
<dbReference type="InterPro" id="IPR036047">
    <property type="entry name" value="F-box-like_dom_sf"/>
</dbReference>
<keyword evidence="1" id="KW-0677">Repeat</keyword>